<evidence type="ECO:0000313" key="2">
    <source>
        <dbReference type="Proteomes" id="UP000008240"/>
    </source>
</evidence>
<dbReference type="OrthoDB" id="18761at10239"/>
<dbReference type="GeneID" id="9086725"/>
<dbReference type="Proteomes" id="UP000008240">
    <property type="component" value="Segment"/>
</dbReference>
<dbReference type="EMBL" id="GU080336">
    <property type="protein sequence ID" value="ADF27757.1"/>
    <property type="molecule type" value="Genomic_DNA"/>
</dbReference>
<dbReference type="SUPFAM" id="SSF143602">
    <property type="entry name" value="STIV B116-like"/>
    <property type="match status" value="1"/>
</dbReference>
<accession>D5IEY5</accession>
<dbReference type="Pfam" id="PF08960">
    <property type="entry name" value="STIV_B116-like"/>
    <property type="match status" value="1"/>
</dbReference>
<dbReference type="InterPro" id="IPR037236">
    <property type="entry name" value="STIV_B116-like_sf"/>
</dbReference>
<protein>
    <submittedName>
        <fullName evidence="1">Uncharacterized protein</fullName>
    </submittedName>
</protein>
<keyword evidence="2" id="KW-1185">Reference proteome</keyword>
<dbReference type="KEGG" id="vg:9086725"/>
<dbReference type="Gene3D" id="3.40.50.11170">
    <property type="entry name" value="Uncharacterised protein PF08960, DUF1874"/>
    <property type="match status" value="1"/>
</dbReference>
<reference evidence="1 2" key="1">
    <citation type="journal article" date="2010" name="J. Virol.">
        <title>Familial relationships in hyperthermo- and acidophilic archaeal viruses.</title>
        <authorList>
            <person name="Happonen L.J."/>
            <person name="Redder P."/>
            <person name="Peng X."/>
            <person name="Reigstad L.J."/>
            <person name="Prangishvili D."/>
            <person name="Butcher S.J."/>
        </authorList>
    </citation>
    <scope>NUCLEOTIDE SEQUENCE [LARGE SCALE GENOMIC DNA]</scope>
</reference>
<name>D5IEY5_9VIRU</name>
<gene>
    <name evidence="1" type="ORF">STIV2_B116</name>
</gene>
<evidence type="ECO:0000313" key="1">
    <source>
        <dbReference type="EMBL" id="ADF27757.1"/>
    </source>
</evidence>
<proteinExistence type="predicted"/>
<dbReference type="InterPro" id="IPR015055">
    <property type="entry name" value="STIV_B116-like"/>
</dbReference>
<organism evidence="1 2">
    <name type="scientific">Sulfolobus turreted icosahedral virus 2</name>
    <dbReference type="NCBI Taxonomy" id="754004"/>
    <lineage>
        <taxon>Viruses</taxon>
        <taxon>Varidnaviria</taxon>
        <taxon>Abadenavirae</taxon>
        <taxon>Produgelaviricota</taxon>
        <taxon>Belvinaviricetes</taxon>
        <taxon>Belfryvirales</taxon>
        <taxon>Turriviridae</taxon>
        <taxon>Alphaturrivirus</taxon>
        <taxon>Alphaturrivirus hveragerdiense</taxon>
    </lineage>
</organism>
<sequence>MGKTYLVNAFSLNMIKNFPANVVIDKIDKDEFCTTIDTEEEYLVNAVGHDSTIALINTLCGTKLQKNRVEIKLDKGDRAIVIMITQRLEEGKVLNHEEITKMYEEGKIGFYEVWIK</sequence>
<dbReference type="RefSeq" id="YP_003591092.1">
    <property type="nucleotide sequence ID" value="NC_014099.1"/>
</dbReference>